<accession>M7MK89</accession>
<dbReference type="AlphaFoldDB" id="M7MK89"/>
<dbReference type="RefSeq" id="WP_007273007.1">
    <property type="nucleotide sequence ID" value="NZ_AOCK01000014.1"/>
</dbReference>
<sequence>MHAKGRDILAGKAKTVAATLRRTASTRKLGATARKGADNAAPT</sequence>
<evidence type="ECO:0000313" key="2">
    <source>
        <dbReference type="Proteomes" id="UP000012015"/>
    </source>
</evidence>
<evidence type="ECO:0000313" key="1">
    <source>
        <dbReference type="EMBL" id="EMQ96722.1"/>
    </source>
</evidence>
<gene>
    <name evidence="1" type="ORF">ADIAG_03859</name>
</gene>
<comment type="caution">
    <text evidence="1">The sequence shown here is derived from an EMBL/GenBank/DDBJ whole genome shotgun (WGS) entry which is preliminary data.</text>
</comment>
<organism evidence="1 2">
    <name type="scientific">Paeniglutamicibacter gangotriensis Lz1y</name>
    <dbReference type="NCBI Taxonomy" id="1276920"/>
    <lineage>
        <taxon>Bacteria</taxon>
        <taxon>Bacillati</taxon>
        <taxon>Actinomycetota</taxon>
        <taxon>Actinomycetes</taxon>
        <taxon>Micrococcales</taxon>
        <taxon>Micrococcaceae</taxon>
        <taxon>Paeniglutamicibacter</taxon>
    </lineage>
</organism>
<keyword evidence="2" id="KW-1185">Reference proteome</keyword>
<name>M7MK89_9MICC</name>
<dbReference type="Proteomes" id="UP000012015">
    <property type="component" value="Unassembled WGS sequence"/>
</dbReference>
<proteinExistence type="predicted"/>
<reference evidence="1 2" key="1">
    <citation type="journal article" date="2013" name="Genome Announc.">
        <title>Draft Genome Sequence of Arthrobacter gangotriensis Strain Lz1yT, Isolated from a Penguin Rookery Soil Sample Collected in Antarctica, near the Indian Station Dakshin Gangotri.</title>
        <authorList>
            <person name="Shivaji S."/>
            <person name="Ara S."/>
            <person name="Bandi S."/>
            <person name="Singh A."/>
            <person name="Kumar Pinnaka A."/>
        </authorList>
    </citation>
    <scope>NUCLEOTIDE SEQUENCE [LARGE SCALE GENOMIC DNA]</scope>
    <source>
        <strain evidence="1 2">Lz1y</strain>
    </source>
</reference>
<dbReference type="PATRIC" id="fig|1276920.7.peg.3858"/>
<dbReference type="EMBL" id="AOCK01000014">
    <property type="protein sequence ID" value="EMQ96722.1"/>
    <property type="molecule type" value="Genomic_DNA"/>
</dbReference>
<protein>
    <submittedName>
        <fullName evidence="1">Uncharacterized protein</fullName>
    </submittedName>
</protein>